<keyword evidence="9" id="KW-0902">Two-component regulatory system</keyword>
<evidence type="ECO:0000256" key="4">
    <source>
        <dbReference type="ARBA" id="ARBA00022553"/>
    </source>
</evidence>
<dbReference type="PANTHER" id="PTHR45436">
    <property type="entry name" value="SENSOR HISTIDINE KINASE YKOH"/>
    <property type="match status" value="1"/>
</dbReference>
<dbReference type="InterPro" id="IPR005467">
    <property type="entry name" value="His_kinase_dom"/>
</dbReference>
<keyword evidence="6 12" id="KW-0812">Transmembrane</keyword>
<proteinExistence type="predicted"/>
<dbReference type="RefSeq" id="WP_049176228.1">
    <property type="nucleotide sequence ID" value="NZ_BKFK01000001.1"/>
</dbReference>
<dbReference type="EMBL" id="DPVE01000137">
    <property type="protein sequence ID" value="HCK30046.1"/>
    <property type="molecule type" value="Genomic_DNA"/>
</dbReference>
<dbReference type="PROSITE" id="PS50109">
    <property type="entry name" value="HIS_KIN"/>
    <property type="match status" value="1"/>
</dbReference>
<dbReference type="InterPro" id="IPR003661">
    <property type="entry name" value="HisK_dim/P_dom"/>
</dbReference>
<keyword evidence="4" id="KW-0597">Phosphoprotein</keyword>
<evidence type="ECO:0000256" key="9">
    <source>
        <dbReference type="ARBA" id="ARBA00023012"/>
    </source>
</evidence>
<evidence type="ECO:0000256" key="5">
    <source>
        <dbReference type="ARBA" id="ARBA00022679"/>
    </source>
</evidence>
<dbReference type="PRINTS" id="PR00344">
    <property type="entry name" value="BCTRLSENSOR"/>
</dbReference>
<evidence type="ECO:0000313" key="14">
    <source>
        <dbReference type="EMBL" id="HCK30046.1"/>
    </source>
</evidence>
<dbReference type="CDD" id="cd00082">
    <property type="entry name" value="HisKA"/>
    <property type="match status" value="1"/>
</dbReference>
<evidence type="ECO:0000256" key="2">
    <source>
        <dbReference type="ARBA" id="ARBA00004141"/>
    </source>
</evidence>
<dbReference type="GO" id="GO:0000155">
    <property type="term" value="F:phosphorelay sensor kinase activity"/>
    <property type="evidence" value="ECO:0007669"/>
    <property type="project" value="InterPro"/>
</dbReference>
<comment type="caution">
    <text evidence="14">The sequence shown here is derived from an EMBL/GenBank/DDBJ whole genome shotgun (WGS) entry which is preliminary data.</text>
</comment>
<dbReference type="GO" id="GO:0005886">
    <property type="term" value="C:plasma membrane"/>
    <property type="evidence" value="ECO:0007669"/>
    <property type="project" value="TreeGrafter"/>
</dbReference>
<keyword evidence="7 14" id="KW-0418">Kinase</keyword>
<dbReference type="SUPFAM" id="SSF47384">
    <property type="entry name" value="Homodimeric domain of signal transducing histidine kinase"/>
    <property type="match status" value="1"/>
</dbReference>
<dbReference type="SMART" id="SM00388">
    <property type="entry name" value="HisKA"/>
    <property type="match status" value="1"/>
</dbReference>
<feature type="transmembrane region" description="Helical" evidence="12">
    <location>
        <begin position="156"/>
        <end position="176"/>
    </location>
</feature>
<keyword evidence="5" id="KW-0808">Transferase</keyword>
<evidence type="ECO:0000256" key="6">
    <source>
        <dbReference type="ARBA" id="ARBA00022692"/>
    </source>
</evidence>
<dbReference type="Pfam" id="PF00512">
    <property type="entry name" value="HisKA"/>
    <property type="match status" value="1"/>
</dbReference>
<evidence type="ECO:0000256" key="7">
    <source>
        <dbReference type="ARBA" id="ARBA00022777"/>
    </source>
</evidence>
<dbReference type="InterPro" id="IPR050428">
    <property type="entry name" value="TCS_sensor_his_kinase"/>
</dbReference>
<dbReference type="PANTHER" id="PTHR45436:SF15">
    <property type="entry name" value="SENSOR HISTIDINE KINASE CUSS"/>
    <property type="match status" value="1"/>
</dbReference>
<reference evidence="14 15" key="1">
    <citation type="journal article" date="2018" name="Nat. Biotechnol.">
        <title>A standardized bacterial taxonomy based on genome phylogeny substantially revises the tree of life.</title>
        <authorList>
            <person name="Parks D.H."/>
            <person name="Chuvochina M."/>
            <person name="Waite D.W."/>
            <person name="Rinke C."/>
            <person name="Skarshewski A."/>
            <person name="Chaumeil P.A."/>
            <person name="Hugenholtz P."/>
        </authorList>
    </citation>
    <scope>NUCLEOTIDE SEQUENCE [LARGE SCALE GENOMIC DNA]</scope>
    <source>
        <strain evidence="14">UBA9669</strain>
    </source>
</reference>
<dbReference type="AlphaFoldDB" id="A0A3D2SKS6"/>
<keyword evidence="8 12" id="KW-1133">Transmembrane helix</keyword>
<evidence type="ECO:0000256" key="8">
    <source>
        <dbReference type="ARBA" id="ARBA00022989"/>
    </source>
</evidence>
<evidence type="ECO:0000256" key="3">
    <source>
        <dbReference type="ARBA" id="ARBA00012438"/>
    </source>
</evidence>
<dbReference type="EC" id="2.7.13.3" evidence="3"/>
<evidence type="ECO:0000256" key="11">
    <source>
        <dbReference type="SAM" id="Coils"/>
    </source>
</evidence>
<dbReference type="Proteomes" id="UP000263596">
    <property type="component" value="Unassembled WGS sequence"/>
</dbReference>
<accession>A0A3D2SKS6</accession>
<dbReference type="Pfam" id="PF02518">
    <property type="entry name" value="HATPase_c"/>
    <property type="match status" value="1"/>
</dbReference>
<evidence type="ECO:0000256" key="1">
    <source>
        <dbReference type="ARBA" id="ARBA00000085"/>
    </source>
</evidence>
<dbReference type="InterPro" id="IPR004358">
    <property type="entry name" value="Sig_transdc_His_kin-like_C"/>
</dbReference>
<dbReference type="SMART" id="SM00387">
    <property type="entry name" value="HATPase_c"/>
    <property type="match status" value="1"/>
</dbReference>
<feature type="coiled-coil region" evidence="11">
    <location>
        <begin position="41"/>
        <end position="68"/>
    </location>
</feature>
<dbReference type="InterPro" id="IPR036890">
    <property type="entry name" value="HATPase_C_sf"/>
</dbReference>
<name>A0A3D2SKS6_9GAMM</name>
<dbReference type="SUPFAM" id="SSF55874">
    <property type="entry name" value="ATPase domain of HSP90 chaperone/DNA topoisomerase II/histidine kinase"/>
    <property type="match status" value="1"/>
</dbReference>
<dbReference type="CDD" id="cd00075">
    <property type="entry name" value="HATPase"/>
    <property type="match status" value="1"/>
</dbReference>
<evidence type="ECO:0000259" key="13">
    <source>
        <dbReference type="PROSITE" id="PS50109"/>
    </source>
</evidence>
<gene>
    <name evidence="14" type="ORF">DHW29_07575</name>
</gene>
<feature type="transmembrane region" description="Helical" evidence="12">
    <location>
        <begin position="26"/>
        <end position="47"/>
    </location>
</feature>
<comment type="subcellular location">
    <subcellularLocation>
        <location evidence="2">Membrane</location>
        <topology evidence="2">Multi-pass membrane protein</topology>
    </subcellularLocation>
</comment>
<keyword evidence="11" id="KW-0175">Coiled coil</keyword>
<protein>
    <recommendedName>
        <fullName evidence="3">histidine kinase</fullName>
        <ecNumber evidence="3">2.7.13.3</ecNumber>
    </recommendedName>
</protein>
<evidence type="ECO:0000256" key="12">
    <source>
        <dbReference type="SAM" id="Phobius"/>
    </source>
</evidence>
<dbReference type="InterPro" id="IPR036097">
    <property type="entry name" value="HisK_dim/P_sf"/>
</dbReference>
<sequence length="463" mass="53573">MPPFYNNYNRLKQIYRDLPLSSRMSWSISIFSIILLIIIGIAAYRIALEESQEVIDRQMQEMAEFLDKNNLSNRLSSFDPHTQYDETDVFIDIIPKNELEYISQHHNYILPYSNSAHFSKHKTSRGELKIYVLPLADKQIQISQLIKVRRHLAEELAFNMLIPYLFFMPFAIYAVYRLIRHHLRSIDELSVTFAQRDYHDLSEIHVKDLPVELIPAINELNYLFKRIETAQKQQQLFVANAAHELRTPLTALNLQSSLLMKTQRNSSTYHENLQDLRHSLDRMTHLVEQLMALAHQEVQQHEPLEKLNLVDATRRNVGQLLAKAHHKNMDVQVDIQSPPEELNIWATRNTLDSILINLIDNAIKYSPAQSLVLIKIYCAENEHCQVEIHDSGSGIAPEQYEYVMQRFVRLVETQHQAIGSGLGLSIVQSALQAIDATMQLNSSERLTGLKVVLTFKQNRDANT</sequence>
<dbReference type="Gene3D" id="3.30.565.10">
    <property type="entry name" value="Histidine kinase-like ATPase, C-terminal domain"/>
    <property type="match status" value="1"/>
</dbReference>
<evidence type="ECO:0000256" key="10">
    <source>
        <dbReference type="ARBA" id="ARBA00023136"/>
    </source>
</evidence>
<feature type="domain" description="Histidine kinase" evidence="13">
    <location>
        <begin position="240"/>
        <end position="459"/>
    </location>
</feature>
<organism evidence="14 15">
    <name type="scientific">Acinetobacter ursingii</name>
    <dbReference type="NCBI Taxonomy" id="108980"/>
    <lineage>
        <taxon>Bacteria</taxon>
        <taxon>Pseudomonadati</taxon>
        <taxon>Pseudomonadota</taxon>
        <taxon>Gammaproteobacteria</taxon>
        <taxon>Moraxellales</taxon>
        <taxon>Moraxellaceae</taxon>
        <taxon>Acinetobacter</taxon>
    </lineage>
</organism>
<comment type="catalytic activity">
    <reaction evidence="1">
        <text>ATP + protein L-histidine = ADP + protein N-phospho-L-histidine.</text>
        <dbReference type="EC" id="2.7.13.3"/>
    </reaction>
</comment>
<evidence type="ECO:0000313" key="15">
    <source>
        <dbReference type="Proteomes" id="UP000263596"/>
    </source>
</evidence>
<dbReference type="InterPro" id="IPR003594">
    <property type="entry name" value="HATPase_dom"/>
</dbReference>
<keyword evidence="10 12" id="KW-0472">Membrane</keyword>
<dbReference type="Gene3D" id="1.10.287.130">
    <property type="match status" value="1"/>
</dbReference>